<feature type="chain" id="PRO_5045462048" description="DUF411 domain-containing protein" evidence="1">
    <location>
        <begin position="24"/>
        <end position="146"/>
    </location>
</feature>
<reference evidence="2 3" key="1">
    <citation type="submission" date="2018-03" db="EMBL/GenBank/DDBJ databases">
        <authorList>
            <person name="Zhou J."/>
            <person name="Li X."/>
            <person name="Xue M."/>
            <person name="Yin J."/>
        </authorList>
    </citation>
    <scope>NUCLEOTIDE SEQUENCE [LARGE SCALE GENOMIC DNA]</scope>
    <source>
        <strain evidence="2 3">SYSU ZJ2214</strain>
    </source>
</reference>
<dbReference type="EMBL" id="PXNS01000001">
    <property type="protein sequence ID" value="PTL96026.1"/>
    <property type="molecule type" value="Genomic_DNA"/>
</dbReference>
<dbReference type="Proteomes" id="UP000241895">
    <property type="component" value="Unassembled WGS sequence"/>
</dbReference>
<evidence type="ECO:0000313" key="3">
    <source>
        <dbReference type="Proteomes" id="UP000241895"/>
    </source>
</evidence>
<evidence type="ECO:0000313" key="2">
    <source>
        <dbReference type="EMBL" id="PTL96026.1"/>
    </source>
</evidence>
<sequence>MSHRHASLLFLATSLLAAAPAMADLPDTATLYKNPQCGCCDEYARLLEQRGVDVTIVETRDIGSIKQRLGIPFGLGACHTIEMGGYAVEGHVPFAALDRLFEQHPDTAGIGLAGMPAGTPGMPGPRQQEWNVYEFRDGEARPFMTL</sequence>
<dbReference type="InterPro" id="IPR007332">
    <property type="entry name" value="DUF411"/>
</dbReference>
<dbReference type="InterPro" id="IPR036249">
    <property type="entry name" value="Thioredoxin-like_sf"/>
</dbReference>
<evidence type="ECO:0008006" key="4">
    <source>
        <dbReference type="Google" id="ProtNLM"/>
    </source>
</evidence>
<accession>A0ABX5J1Q6</accession>
<evidence type="ECO:0000256" key="1">
    <source>
        <dbReference type="SAM" id="SignalP"/>
    </source>
</evidence>
<name>A0ABX5J1Q6_9GAMM</name>
<protein>
    <recommendedName>
        <fullName evidence="4">DUF411 domain-containing protein</fullName>
    </recommendedName>
</protein>
<feature type="signal peptide" evidence="1">
    <location>
        <begin position="1"/>
        <end position="23"/>
    </location>
</feature>
<keyword evidence="1" id="KW-0732">Signal</keyword>
<comment type="caution">
    <text evidence="2">The sequence shown here is derived from an EMBL/GenBank/DDBJ whole genome shotgun (WGS) entry which is preliminary data.</text>
</comment>
<dbReference type="SUPFAM" id="SSF52833">
    <property type="entry name" value="Thioredoxin-like"/>
    <property type="match status" value="1"/>
</dbReference>
<proteinExistence type="predicted"/>
<gene>
    <name evidence="2" type="ORF">C6W88_01030</name>
</gene>
<dbReference type="Pfam" id="PF04214">
    <property type="entry name" value="DUF411"/>
    <property type="match status" value="1"/>
</dbReference>
<dbReference type="RefSeq" id="WP_045991323.1">
    <property type="nucleotide sequence ID" value="NZ_PXNS01000001.1"/>
</dbReference>
<keyword evidence="3" id="KW-1185">Reference proteome</keyword>
<organism evidence="2 3">
    <name type="scientific">Halomonas litopenaei</name>
    <dbReference type="NCBI Taxonomy" id="2109328"/>
    <lineage>
        <taxon>Bacteria</taxon>
        <taxon>Pseudomonadati</taxon>
        <taxon>Pseudomonadota</taxon>
        <taxon>Gammaproteobacteria</taxon>
        <taxon>Oceanospirillales</taxon>
        <taxon>Halomonadaceae</taxon>
        <taxon>Halomonas</taxon>
    </lineage>
</organism>